<keyword evidence="4" id="KW-1185">Reference proteome</keyword>
<reference evidence="3" key="1">
    <citation type="journal article" date="2021" name="J Fungi (Basel)">
        <title>Virulence traits and population genomics of the black yeast Aureobasidium melanogenum.</title>
        <authorList>
            <person name="Cernosa A."/>
            <person name="Sun X."/>
            <person name="Gostincar C."/>
            <person name="Fang C."/>
            <person name="Gunde-Cimerman N."/>
            <person name="Song Z."/>
        </authorList>
    </citation>
    <scope>NUCLEOTIDE SEQUENCE</scope>
    <source>
        <strain evidence="3">EXF-9298</strain>
    </source>
</reference>
<dbReference type="EMBL" id="JAHFXS010000755">
    <property type="protein sequence ID" value="KAG9982132.1"/>
    <property type="molecule type" value="Genomic_DNA"/>
</dbReference>
<feature type="compositionally biased region" description="Acidic residues" evidence="2">
    <location>
        <begin position="141"/>
        <end position="150"/>
    </location>
</feature>
<name>A0A9P8JWB1_AURME</name>
<accession>A0A9P8JWB1</accession>
<reference evidence="3" key="2">
    <citation type="submission" date="2021-08" db="EMBL/GenBank/DDBJ databases">
        <authorList>
            <person name="Gostincar C."/>
            <person name="Sun X."/>
            <person name="Song Z."/>
            <person name="Gunde-Cimerman N."/>
        </authorList>
    </citation>
    <scope>NUCLEOTIDE SEQUENCE</scope>
    <source>
        <strain evidence="3">EXF-9298</strain>
    </source>
</reference>
<protein>
    <submittedName>
        <fullName evidence="3">DUF292-domain-containing protein</fullName>
    </submittedName>
</protein>
<comment type="similarity">
    <text evidence="1">Belongs to the IST1 family.</text>
</comment>
<evidence type="ECO:0000313" key="3">
    <source>
        <dbReference type="EMBL" id="KAG9982132.1"/>
    </source>
</evidence>
<organism evidence="3 4">
    <name type="scientific">Aureobasidium melanogenum</name>
    <name type="common">Aureobasidium pullulans var. melanogenum</name>
    <dbReference type="NCBI Taxonomy" id="46634"/>
    <lineage>
        <taxon>Eukaryota</taxon>
        <taxon>Fungi</taxon>
        <taxon>Dikarya</taxon>
        <taxon>Ascomycota</taxon>
        <taxon>Pezizomycotina</taxon>
        <taxon>Dothideomycetes</taxon>
        <taxon>Dothideomycetidae</taxon>
        <taxon>Dothideales</taxon>
        <taxon>Saccotheciaceae</taxon>
        <taxon>Aureobasidium</taxon>
    </lineage>
</organism>
<sequence length="535" mass="59021">MPTYLIHGFRWPRPLIRIHIILQNLDDAAAEWLIAPATTETLLENFTELWPQTMANLPNLRFVEQFDPTDESPAACSQPYAYIADICEQVKLGIEVDEVRGKGLGDEQWNALMELRDKLAPDEKVGWFVVVCGDEDRTDMGPEEEEEEEAYATSAVMPVELPVRGAAHTRPASSKEGVLNGGATPETTYTNYSDTTSSRRSRQSRNSSERTPTVTTAPTASPSLESPREKKGLRKMFSMVRQKIMAPASTLVNKLKVQLKLSISRLRMVQQKDTAIAKQQRRAMAQLLEQGKDESARIRVENIIRSDLTTELLEILELYCELLLARAGLLEAKECDAGLEEAVKSIIFAAPRTDVKELHNVRALLAEKFGKDFVLDATENKDDKVAKRVLDRLRVEPPKPELVEAYLSTIADAYNIDWPKGRLAAREAAVNQGDDDEDDDNPSGGQKVPALEAPEGTEPLVAATPPRNLGPKSPVSVVPPSPSTDNVSPRIKLPGPPDLKPSAKMVKANKPDTTGPGGKIPDVNELAARFAQLKR</sequence>
<evidence type="ECO:0000256" key="1">
    <source>
        <dbReference type="ARBA" id="ARBA00005536"/>
    </source>
</evidence>
<gene>
    <name evidence="3" type="ORF">KCU98_g6988</name>
</gene>
<evidence type="ECO:0000313" key="4">
    <source>
        <dbReference type="Proteomes" id="UP000729357"/>
    </source>
</evidence>
<feature type="region of interest" description="Disordered" evidence="2">
    <location>
        <begin position="136"/>
        <end position="231"/>
    </location>
</feature>
<feature type="non-terminal residue" evidence="3">
    <location>
        <position position="1"/>
    </location>
</feature>
<dbReference type="InterPro" id="IPR005061">
    <property type="entry name" value="Ist1"/>
</dbReference>
<comment type="caution">
    <text evidence="3">The sequence shown here is derived from an EMBL/GenBank/DDBJ whole genome shotgun (WGS) entry which is preliminary data.</text>
</comment>
<dbReference type="GO" id="GO:0015031">
    <property type="term" value="P:protein transport"/>
    <property type="evidence" value="ECO:0007669"/>
    <property type="project" value="InterPro"/>
</dbReference>
<feature type="compositionally biased region" description="Low complexity" evidence="2">
    <location>
        <begin position="184"/>
        <end position="223"/>
    </location>
</feature>
<proteinExistence type="inferred from homology"/>
<feature type="region of interest" description="Disordered" evidence="2">
    <location>
        <begin position="427"/>
        <end position="523"/>
    </location>
</feature>
<dbReference type="Gene3D" id="1.20.1260.60">
    <property type="entry name" value="Vacuolar protein sorting-associated protein Ist1"/>
    <property type="match status" value="1"/>
</dbReference>
<dbReference type="FunFam" id="1.20.1260.60:FF:000002">
    <property type="entry name" value="Vacuolar protein sorting-associated protein IST1"/>
    <property type="match status" value="1"/>
</dbReference>
<dbReference type="PANTHER" id="PTHR12161:SF5">
    <property type="entry name" value="IST1 HOMOLOG"/>
    <property type="match status" value="1"/>
</dbReference>
<dbReference type="PANTHER" id="PTHR12161">
    <property type="entry name" value="IST1 FAMILY MEMBER"/>
    <property type="match status" value="1"/>
</dbReference>
<dbReference type="Proteomes" id="UP000729357">
    <property type="component" value="Unassembled WGS sequence"/>
</dbReference>
<dbReference type="AlphaFoldDB" id="A0A9P8JWB1"/>
<evidence type="ECO:0000256" key="2">
    <source>
        <dbReference type="SAM" id="MobiDB-lite"/>
    </source>
</evidence>
<dbReference type="InterPro" id="IPR042277">
    <property type="entry name" value="IST1-like"/>
</dbReference>
<dbReference type="Pfam" id="PF03398">
    <property type="entry name" value="Ist1"/>
    <property type="match status" value="1"/>
</dbReference>